<dbReference type="AlphaFoldDB" id="A0A7J4IWY9"/>
<comment type="caution">
    <text evidence="1">The sequence shown here is derived from an EMBL/GenBank/DDBJ whole genome shotgun (WGS) entry which is preliminary data.</text>
</comment>
<gene>
    <name evidence="1" type="ORF">HA254_05300</name>
</gene>
<organism evidence="1 2">
    <name type="scientific">Candidatus Iainarchaeum sp</name>
    <dbReference type="NCBI Taxonomy" id="3101447"/>
    <lineage>
        <taxon>Archaea</taxon>
        <taxon>Candidatus Iainarchaeota</taxon>
        <taxon>Candidatus Iainarchaeia</taxon>
        <taxon>Candidatus Iainarchaeales</taxon>
        <taxon>Candidatus Iainarchaeaceae</taxon>
        <taxon>Candidatus Iainarchaeum</taxon>
    </lineage>
</organism>
<evidence type="ECO:0000313" key="1">
    <source>
        <dbReference type="EMBL" id="HIH10053.1"/>
    </source>
</evidence>
<dbReference type="Proteomes" id="UP000565078">
    <property type="component" value="Unassembled WGS sequence"/>
</dbReference>
<protein>
    <submittedName>
        <fullName evidence="1">Uncharacterized protein</fullName>
    </submittedName>
</protein>
<sequence length="56" mass="6512">MDLSKYTKKSGKAYPMPSSRVCIVCQRSISKDETPRHLFYSSFCSEDCKDKYVRPL</sequence>
<name>A0A7J4IWY9_9ARCH</name>
<evidence type="ECO:0000313" key="2">
    <source>
        <dbReference type="Proteomes" id="UP000565078"/>
    </source>
</evidence>
<proteinExistence type="predicted"/>
<dbReference type="EMBL" id="DUGC01000081">
    <property type="protein sequence ID" value="HIH10053.1"/>
    <property type="molecule type" value="Genomic_DNA"/>
</dbReference>
<accession>A0A7J4IWY9</accession>
<reference evidence="2" key="1">
    <citation type="journal article" date="2020" name="bioRxiv">
        <title>A rank-normalized archaeal taxonomy based on genome phylogeny resolves widespread incomplete and uneven classifications.</title>
        <authorList>
            <person name="Rinke C."/>
            <person name="Chuvochina M."/>
            <person name="Mussig A.J."/>
            <person name="Chaumeil P.-A."/>
            <person name="Waite D.W."/>
            <person name="Whitman W.B."/>
            <person name="Parks D.H."/>
            <person name="Hugenholtz P."/>
        </authorList>
    </citation>
    <scope>NUCLEOTIDE SEQUENCE [LARGE SCALE GENOMIC DNA]</scope>
</reference>